<dbReference type="InterPro" id="IPR036034">
    <property type="entry name" value="PDZ_sf"/>
</dbReference>
<dbReference type="Gene3D" id="2.30.42.10">
    <property type="match status" value="1"/>
</dbReference>
<evidence type="ECO:0000256" key="6">
    <source>
        <dbReference type="SAM" id="Coils"/>
    </source>
</evidence>
<gene>
    <name evidence="9" type="primary">prc</name>
    <name evidence="9" type="ORF">GCM10007916_23960</name>
</gene>
<name>A0ABQ6E1K4_9GAMM</name>
<evidence type="ECO:0000313" key="9">
    <source>
        <dbReference type="EMBL" id="GLS91327.1"/>
    </source>
</evidence>
<comment type="caution">
    <text evidence="9">The sequence shown here is derived from an EMBL/GenBank/DDBJ whole genome shotgun (WGS) entry which is preliminary data.</text>
</comment>
<dbReference type="InterPro" id="IPR001478">
    <property type="entry name" value="PDZ"/>
</dbReference>
<evidence type="ECO:0000256" key="1">
    <source>
        <dbReference type="ARBA" id="ARBA00009179"/>
    </source>
</evidence>
<keyword evidence="10" id="KW-1185">Reference proteome</keyword>
<evidence type="ECO:0000256" key="2">
    <source>
        <dbReference type="ARBA" id="ARBA00022670"/>
    </source>
</evidence>
<evidence type="ECO:0000259" key="8">
    <source>
        <dbReference type="PROSITE" id="PS50106"/>
    </source>
</evidence>
<dbReference type="Proteomes" id="UP001157353">
    <property type="component" value="Unassembled WGS sequence"/>
</dbReference>
<feature type="signal peptide" evidence="7">
    <location>
        <begin position="1"/>
        <end position="25"/>
    </location>
</feature>
<dbReference type="CDD" id="cd06782">
    <property type="entry name" value="cpPDZ_CPP-like"/>
    <property type="match status" value="1"/>
</dbReference>
<keyword evidence="3 5" id="KW-0378">Hydrolase</keyword>
<dbReference type="PROSITE" id="PS50106">
    <property type="entry name" value="PDZ"/>
    <property type="match status" value="1"/>
</dbReference>
<evidence type="ECO:0000313" key="10">
    <source>
        <dbReference type="Proteomes" id="UP001157353"/>
    </source>
</evidence>
<dbReference type="SMART" id="SM00228">
    <property type="entry name" value="PDZ"/>
    <property type="match status" value="1"/>
</dbReference>
<keyword evidence="4 5" id="KW-0720">Serine protease</keyword>
<dbReference type="Pfam" id="PF03572">
    <property type="entry name" value="Peptidase_S41"/>
    <property type="match status" value="1"/>
</dbReference>
<keyword evidence="2 5" id="KW-0645">Protease</keyword>
<dbReference type="InterPro" id="IPR020992">
    <property type="entry name" value="Tail_Prtase_C"/>
</dbReference>
<keyword evidence="6" id="KW-0175">Coiled coil</keyword>
<dbReference type="CDD" id="cd07560">
    <property type="entry name" value="Peptidase_S41_CPP"/>
    <property type="match status" value="1"/>
</dbReference>
<evidence type="ECO:0000256" key="5">
    <source>
        <dbReference type="RuleBase" id="RU004404"/>
    </source>
</evidence>
<dbReference type="Pfam" id="PF17804">
    <property type="entry name" value="TSP_NTD"/>
    <property type="match status" value="1"/>
</dbReference>
<dbReference type="RefSeq" id="WP_284204447.1">
    <property type="nucleotide sequence ID" value="NZ_BSPQ01000013.1"/>
</dbReference>
<evidence type="ECO:0000256" key="7">
    <source>
        <dbReference type="SAM" id="SignalP"/>
    </source>
</evidence>
<feature type="domain" description="PDZ" evidence="8">
    <location>
        <begin position="238"/>
        <end position="308"/>
    </location>
</feature>
<dbReference type="Gene3D" id="3.90.226.10">
    <property type="entry name" value="2-enoyl-CoA Hydratase, Chain A, domain 1"/>
    <property type="match status" value="1"/>
</dbReference>
<evidence type="ECO:0000256" key="3">
    <source>
        <dbReference type="ARBA" id="ARBA00022801"/>
    </source>
</evidence>
<dbReference type="GO" id="GO:0008233">
    <property type="term" value="F:peptidase activity"/>
    <property type="evidence" value="ECO:0007669"/>
    <property type="project" value="UniProtKB-KW"/>
</dbReference>
<feature type="coiled-coil region" evidence="6">
    <location>
        <begin position="588"/>
        <end position="629"/>
    </location>
</feature>
<organism evidence="9 10">
    <name type="scientific">Psychromonas marina</name>
    <dbReference type="NCBI Taxonomy" id="88364"/>
    <lineage>
        <taxon>Bacteria</taxon>
        <taxon>Pseudomonadati</taxon>
        <taxon>Pseudomonadota</taxon>
        <taxon>Gammaproteobacteria</taxon>
        <taxon>Alteromonadales</taxon>
        <taxon>Psychromonadaceae</taxon>
        <taxon>Psychromonas</taxon>
    </lineage>
</organism>
<dbReference type="Pfam" id="PF00595">
    <property type="entry name" value="PDZ"/>
    <property type="match status" value="1"/>
</dbReference>
<accession>A0ABQ6E1K4</accession>
<dbReference type="EMBL" id="BSPQ01000013">
    <property type="protein sequence ID" value="GLS91327.1"/>
    <property type="molecule type" value="Genomic_DNA"/>
</dbReference>
<dbReference type="PANTHER" id="PTHR32060">
    <property type="entry name" value="TAIL-SPECIFIC PROTEASE"/>
    <property type="match status" value="1"/>
</dbReference>
<dbReference type="InterPro" id="IPR005151">
    <property type="entry name" value="Tail-specific_protease"/>
</dbReference>
<protein>
    <submittedName>
        <fullName evidence="9">Tail-specific protease</fullName>
    </submittedName>
</protein>
<dbReference type="SUPFAM" id="SSF52096">
    <property type="entry name" value="ClpP/crotonase"/>
    <property type="match status" value="1"/>
</dbReference>
<dbReference type="PANTHER" id="PTHR32060:SF22">
    <property type="entry name" value="CARBOXYL-TERMINAL-PROCESSING PEPTIDASE 3, CHLOROPLASTIC"/>
    <property type="match status" value="1"/>
</dbReference>
<reference evidence="10" key="1">
    <citation type="journal article" date="2019" name="Int. J. Syst. Evol. Microbiol.">
        <title>The Global Catalogue of Microorganisms (GCM) 10K type strain sequencing project: providing services to taxonomists for standard genome sequencing and annotation.</title>
        <authorList>
            <consortium name="The Broad Institute Genomics Platform"/>
            <consortium name="The Broad Institute Genome Sequencing Center for Infectious Disease"/>
            <person name="Wu L."/>
            <person name="Ma J."/>
        </authorList>
    </citation>
    <scope>NUCLEOTIDE SEQUENCE [LARGE SCALE GENOMIC DNA]</scope>
    <source>
        <strain evidence="10">NBRC 103166</strain>
    </source>
</reference>
<proteinExistence type="inferred from homology"/>
<keyword evidence="7" id="KW-0732">Signal</keyword>
<dbReference type="InterPro" id="IPR040573">
    <property type="entry name" value="TSP_N"/>
</dbReference>
<dbReference type="SUPFAM" id="SSF50156">
    <property type="entry name" value="PDZ domain-like"/>
    <property type="match status" value="1"/>
</dbReference>
<dbReference type="Gene3D" id="3.30.750.44">
    <property type="match status" value="1"/>
</dbReference>
<dbReference type="NCBIfam" id="TIGR00225">
    <property type="entry name" value="prc"/>
    <property type="match status" value="1"/>
</dbReference>
<sequence>MNKFFRHSLIIVSTLYAGAVFSASATLDVKDIPQLAQQEQHAKVVKRVSDLYSRSHYKFTPLDDGLSKKIFERYIEQLDFNKQIFLQSDIDKLSVYQFALDDSLKTGRVQPAYDIFQLNLTRRYERYAYAISLLETEIKFDVDESYQFDRSDAEWANTSSELDKIWQQKVKSDALSLKLTGKAWPDIQERLTKRYNSAIKQLTQTESEDVFQSFMNAYSHTIEPHTSYLSPRNAKRFKMEMNLSLEGIGAVLQLEDDYTVVRSLVPGGPAERSKQISKDDKIIGVGQDGEKIVDIIGWRLDDIVDLIKGPKGTTVQLQIQSGKAGDENRIIQIVREKIHLEDREAKSSVEEIDGKKIGVITIPSFYVNLSTDIDQELTKLKKQNVEGVIIDLRNNGGGSLSEATLSTGLFIGEGPVVQVRDSRNKIEVQSDVNKNVSYDGPLTVLVNRYSASASEIFAAALQDYGRAIIIGEQTFGKGTVQQHRRISRFYDEDADVIGSVQYTIAKFYRIDGGSTQHKGVIPDILFPTAIEHEETGESLEKNALPWDNIKSAQYKQFTDLNDDVIKLTKSHQQRIKSEVEFTYLDADIKEYQQEKDETSITLVESERIKQRKEKEAKALVRSNERLKRAGLPEVESIDDLPDDFEPIDAFLLEAAAITLDYSKM</sequence>
<dbReference type="SMART" id="SM00245">
    <property type="entry name" value="TSPc"/>
    <property type="match status" value="1"/>
</dbReference>
<comment type="similarity">
    <text evidence="1 5">Belongs to the peptidase S41A family.</text>
</comment>
<dbReference type="NCBIfam" id="NF008388">
    <property type="entry name" value="PRK11186.1"/>
    <property type="match status" value="1"/>
</dbReference>
<dbReference type="InterPro" id="IPR004447">
    <property type="entry name" value="Peptidase_S41A"/>
</dbReference>
<evidence type="ECO:0000256" key="4">
    <source>
        <dbReference type="ARBA" id="ARBA00022825"/>
    </source>
</evidence>
<dbReference type="Pfam" id="PF11818">
    <property type="entry name" value="DUF3340"/>
    <property type="match status" value="1"/>
</dbReference>
<dbReference type="InterPro" id="IPR029045">
    <property type="entry name" value="ClpP/crotonase-like_dom_sf"/>
</dbReference>
<feature type="chain" id="PRO_5045357694" evidence="7">
    <location>
        <begin position="26"/>
        <end position="664"/>
    </location>
</feature>
<dbReference type="GO" id="GO:0006508">
    <property type="term" value="P:proteolysis"/>
    <property type="evidence" value="ECO:0007669"/>
    <property type="project" value="UniProtKB-KW"/>
</dbReference>